<dbReference type="EMBL" id="CM042891">
    <property type="protein sequence ID" value="KAI4302685.1"/>
    <property type="molecule type" value="Genomic_DNA"/>
</dbReference>
<keyword evidence="2" id="KW-1185">Reference proteome</keyword>
<sequence>MEFEVADDVVVGGGRLGDLLRNFCGNSAWDYALFWSISNQIPMVLSWEGGYCSHARSKPMPEYVLDPAYYHGGADIGSSIEDACRETLGSIVAGLSSLYYCVGEGLVGEVAGTGNYCWLSSDDILNYINSGTPSARFVQFPQEWLPQISAGIKTILLVPVLPLGVLQLGSLEMISEDIEVVATIAERFVSLLNASGNSQIFLEPEDVQDLLLVPPMSYLTDDMDDYSSIIEKNLACTADLTEEVLNFEELLATLEPLKEDSFGSMGDDPENRLIHLADEHAFAESYLGGFYEMAADDFPNSELIALAVGDDILANTFSFLMDRDFEEGFDSNASSLETELCRNENETATPAEADVGDSTSNNDESSPIDIGNGNSSRSLAEAEVISRKRKYRSEEISSPEREDSAEHSVVTTAFSTRPQDSPRCSPTSSPQSTPNSADEKDQIAKIGSDEYEQEQKQPKTGGKRKGRPGENPRARPRDRQLIQDRVKELRELVPNGSKCSIDSLLAQTVKHMLFLRSVTSRAEKLRKCAPQEGSGWNRWTDLDIAAERQSGSNGAVDIRGELQVCPIVVEDLEHPGLMLIEMMCNEHGLFLEIAEVLQRLELNIIRGSTEARADVTWASFVVEASKGFHRVDIFWPLMQLLQRTRKNASSL</sequence>
<organism evidence="1 2">
    <name type="scientific">Melastoma candidum</name>
    <dbReference type="NCBI Taxonomy" id="119954"/>
    <lineage>
        <taxon>Eukaryota</taxon>
        <taxon>Viridiplantae</taxon>
        <taxon>Streptophyta</taxon>
        <taxon>Embryophyta</taxon>
        <taxon>Tracheophyta</taxon>
        <taxon>Spermatophyta</taxon>
        <taxon>Magnoliopsida</taxon>
        <taxon>eudicotyledons</taxon>
        <taxon>Gunneridae</taxon>
        <taxon>Pentapetalae</taxon>
        <taxon>rosids</taxon>
        <taxon>malvids</taxon>
        <taxon>Myrtales</taxon>
        <taxon>Melastomataceae</taxon>
        <taxon>Melastomatoideae</taxon>
        <taxon>Melastomateae</taxon>
        <taxon>Melastoma</taxon>
    </lineage>
</organism>
<comment type="caution">
    <text evidence="1">The sequence shown here is derived from an EMBL/GenBank/DDBJ whole genome shotgun (WGS) entry which is preliminary data.</text>
</comment>
<evidence type="ECO:0000313" key="1">
    <source>
        <dbReference type="EMBL" id="KAI4302685.1"/>
    </source>
</evidence>
<proteinExistence type="predicted"/>
<gene>
    <name evidence="1" type="ORF">MLD38_038404</name>
</gene>
<evidence type="ECO:0000313" key="2">
    <source>
        <dbReference type="Proteomes" id="UP001057402"/>
    </source>
</evidence>
<name>A0ACB9KZF5_9MYRT</name>
<accession>A0ACB9KZF5</accession>
<dbReference type="Proteomes" id="UP001057402">
    <property type="component" value="Chromosome 12"/>
</dbReference>
<reference evidence="2" key="1">
    <citation type="journal article" date="2023" name="Front. Plant Sci.">
        <title>Chromosomal-level genome assembly of Melastoma candidum provides insights into trichome evolution.</title>
        <authorList>
            <person name="Zhong Y."/>
            <person name="Wu W."/>
            <person name="Sun C."/>
            <person name="Zou P."/>
            <person name="Liu Y."/>
            <person name="Dai S."/>
            <person name="Zhou R."/>
        </authorList>
    </citation>
    <scope>NUCLEOTIDE SEQUENCE [LARGE SCALE GENOMIC DNA]</scope>
</reference>
<protein>
    <submittedName>
        <fullName evidence="1">Uncharacterized protein</fullName>
    </submittedName>
</protein>